<dbReference type="KEGG" id="psty:BFS30_10585"/>
<proteinExistence type="predicted"/>
<dbReference type="Gene3D" id="1.20.120.450">
    <property type="entry name" value="dinb family like domain"/>
    <property type="match status" value="1"/>
</dbReference>
<dbReference type="AlphaFoldDB" id="A0A1D7QFZ4"/>
<keyword evidence="2" id="KW-1185">Reference proteome</keyword>
<dbReference type="InterPro" id="IPR034660">
    <property type="entry name" value="DinB/YfiT-like"/>
</dbReference>
<dbReference type="EMBL" id="CP017141">
    <property type="protein sequence ID" value="AOM77574.1"/>
    <property type="molecule type" value="Genomic_DNA"/>
</dbReference>
<dbReference type="OrthoDB" id="982141at2"/>
<accession>A0A1D7QFZ4</accession>
<sequence>MAGLTRKGAKGALLDIYEDALLQLQESIKDVSDEDLIAVVLPDDSDEDSRSIQSILAHVVGSSYSYAIYIRSLKGTEYIRPEKKLRIKVADYIQDLKDSFLFNLTVFNEIEDSNLEEFDSSLKIMTRWKQLYDIEQLTEHAIVHILRHTRQIEKFKILLNDRR</sequence>
<gene>
    <name evidence="1" type="ORF">BFS30_10585</name>
</gene>
<organism evidence="1 2">
    <name type="scientific">Pedobacter steynii</name>
    <dbReference type="NCBI Taxonomy" id="430522"/>
    <lineage>
        <taxon>Bacteria</taxon>
        <taxon>Pseudomonadati</taxon>
        <taxon>Bacteroidota</taxon>
        <taxon>Sphingobacteriia</taxon>
        <taxon>Sphingobacteriales</taxon>
        <taxon>Sphingobacteriaceae</taxon>
        <taxon>Pedobacter</taxon>
    </lineage>
</organism>
<reference evidence="1 2" key="1">
    <citation type="submission" date="2016-08" db="EMBL/GenBank/DDBJ databases">
        <authorList>
            <person name="Seilhamer J.J."/>
        </authorList>
    </citation>
    <scope>NUCLEOTIDE SEQUENCE [LARGE SCALE GENOMIC DNA]</scope>
    <source>
        <strain evidence="1 2">DX4</strain>
    </source>
</reference>
<dbReference type="SUPFAM" id="SSF109854">
    <property type="entry name" value="DinB/YfiT-like putative metalloenzymes"/>
    <property type="match status" value="1"/>
</dbReference>
<evidence type="ECO:0000313" key="2">
    <source>
        <dbReference type="Proteomes" id="UP000094313"/>
    </source>
</evidence>
<dbReference type="Proteomes" id="UP000094313">
    <property type="component" value="Chromosome"/>
</dbReference>
<dbReference type="RefSeq" id="WP_069379263.1">
    <property type="nucleotide sequence ID" value="NZ_CP017141.1"/>
</dbReference>
<evidence type="ECO:0000313" key="1">
    <source>
        <dbReference type="EMBL" id="AOM77574.1"/>
    </source>
</evidence>
<name>A0A1D7QFZ4_9SPHI</name>
<protein>
    <submittedName>
        <fullName evidence="1">Damage-inducible protein DinB</fullName>
    </submittedName>
</protein>